<evidence type="ECO:0000256" key="8">
    <source>
        <dbReference type="ARBA" id="ARBA00022989"/>
    </source>
</evidence>
<keyword evidence="13" id="KW-1185">Reference proteome</keyword>
<evidence type="ECO:0000256" key="7">
    <source>
        <dbReference type="ARBA" id="ARBA00022927"/>
    </source>
</evidence>
<dbReference type="SUPFAM" id="SSF53067">
    <property type="entry name" value="Actin-like ATPase domain"/>
    <property type="match status" value="1"/>
</dbReference>
<dbReference type="InterPro" id="IPR043129">
    <property type="entry name" value="ATPase_NBD"/>
</dbReference>
<dbReference type="Gene3D" id="3.30.420.380">
    <property type="match status" value="1"/>
</dbReference>
<feature type="domain" description="GspL periplasmic" evidence="11">
    <location>
        <begin position="281"/>
        <end position="417"/>
    </location>
</feature>
<comment type="subcellular location">
    <subcellularLocation>
        <location evidence="1">Cell inner membrane</location>
    </subcellularLocation>
</comment>
<sequence length="438" mass="47431">MIIQVIQLTATEVTGARFRKSGTEPIPLSGFSLPWNSEEELVELLREQCPPASEDIRTILALPPALVTLRELSLPISDRRKIRAVLPLELAGETALESPALLCDAIPLASGTLLAGWLGRDALEPLLDRFRQAGMDPEVVTVACLHWHLLLPAQGTAIGPETAAVLYDDTALLAIRGGVPLFCRHLGSSGATVEQTLTTLELTHNLQITQRFRLGASAREAAATEKPLPLPAVLTLGTISGDMKPDALLSPLAVALAYCSAEPVFNLRTGPLAWTGRSSQLLRTFRVPLLLAALLLVLLFAELGTRWYLLSADLNSLDRSIGKIYKEVFPTRKKPVDESAELKAEIRRLESSGSSLQTLAFLKLLADAKGDGVSGLTEVELDEARFMVKGDARSSADVTSFRQRLGDREWNVDQPELTTRPNGTVLFTLRGSRGGSKP</sequence>
<dbReference type="InterPro" id="IPR007812">
    <property type="entry name" value="T2SS_protein-GspL"/>
</dbReference>
<dbReference type="EMBL" id="OW150024">
    <property type="protein sequence ID" value="CAH2031551.1"/>
    <property type="molecule type" value="Genomic_DNA"/>
</dbReference>
<protein>
    <submittedName>
        <fullName evidence="12">General secretion pathway protein L</fullName>
    </submittedName>
</protein>
<name>A0ABM9D8V3_9BACT</name>
<comment type="similarity">
    <text evidence="2">Belongs to the GSP L family.</text>
</comment>
<keyword evidence="3" id="KW-0813">Transport</keyword>
<evidence type="ECO:0000256" key="9">
    <source>
        <dbReference type="ARBA" id="ARBA00023136"/>
    </source>
</evidence>
<organism evidence="12 13">
    <name type="scientific">Trichlorobacter ammonificans</name>
    <dbReference type="NCBI Taxonomy" id="2916410"/>
    <lineage>
        <taxon>Bacteria</taxon>
        <taxon>Pseudomonadati</taxon>
        <taxon>Thermodesulfobacteriota</taxon>
        <taxon>Desulfuromonadia</taxon>
        <taxon>Geobacterales</taxon>
        <taxon>Geobacteraceae</taxon>
        <taxon>Trichlorobacter</taxon>
    </lineage>
</organism>
<accession>A0ABM9D8V3</accession>
<keyword evidence="4" id="KW-1003">Cell membrane</keyword>
<evidence type="ECO:0000256" key="3">
    <source>
        <dbReference type="ARBA" id="ARBA00022448"/>
    </source>
</evidence>
<dbReference type="InterPro" id="IPR025691">
    <property type="entry name" value="GspL_pp_dom"/>
</dbReference>
<dbReference type="Pfam" id="PF12693">
    <property type="entry name" value="GspL_C"/>
    <property type="match status" value="1"/>
</dbReference>
<evidence type="ECO:0000256" key="5">
    <source>
        <dbReference type="ARBA" id="ARBA00022519"/>
    </source>
</evidence>
<keyword evidence="5" id="KW-0997">Cell inner membrane</keyword>
<evidence type="ECO:0000256" key="4">
    <source>
        <dbReference type="ARBA" id="ARBA00022475"/>
    </source>
</evidence>
<evidence type="ECO:0000259" key="11">
    <source>
        <dbReference type="Pfam" id="PF12693"/>
    </source>
</evidence>
<evidence type="ECO:0000313" key="12">
    <source>
        <dbReference type="EMBL" id="CAH2031551.1"/>
    </source>
</evidence>
<dbReference type="RefSeq" id="WP_305732368.1">
    <property type="nucleotide sequence ID" value="NZ_OW150024.1"/>
</dbReference>
<keyword evidence="6 10" id="KW-0812">Transmembrane</keyword>
<keyword evidence="9 10" id="KW-0472">Membrane</keyword>
<evidence type="ECO:0000256" key="6">
    <source>
        <dbReference type="ARBA" id="ARBA00022692"/>
    </source>
</evidence>
<feature type="transmembrane region" description="Helical" evidence="10">
    <location>
        <begin position="287"/>
        <end position="309"/>
    </location>
</feature>
<reference evidence="12 13" key="1">
    <citation type="submission" date="2022-03" db="EMBL/GenBank/DDBJ databases">
        <authorList>
            <person name="Koch H."/>
        </authorList>
    </citation>
    <scope>NUCLEOTIDE SEQUENCE [LARGE SCALE GENOMIC DNA]</scope>
    <source>
        <strain evidence="12 13">G1</strain>
    </source>
</reference>
<evidence type="ECO:0000256" key="1">
    <source>
        <dbReference type="ARBA" id="ARBA00004533"/>
    </source>
</evidence>
<dbReference type="Proteomes" id="UP001295463">
    <property type="component" value="Chromosome"/>
</dbReference>
<keyword evidence="8 10" id="KW-1133">Transmembrane helix</keyword>
<keyword evidence="7" id="KW-0653">Protein transport</keyword>
<evidence type="ECO:0000256" key="10">
    <source>
        <dbReference type="SAM" id="Phobius"/>
    </source>
</evidence>
<gene>
    <name evidence="12" type="ORF">GEAMG1_1719</name>
</gene>
<evidence type="ECO:0000256" key="2">
    <source>
        <dbReference type="ARBA" id="ARBA00005318"/>
    </source>
</evidence>
<dbReference type="NCBIfam" id="TIGR01709">
    <property type="entry name" value="typeII_sec_gspL"/>
    <property type="match status" value="1"/>
</dbReference>
<evidence type="ECO:0000313" key="13">
    <source>
        <dbReference type="Proteomes" id="UP001295463"/>
    </source>
</evidence>
<proteinExistence type="inferred from homology"/>